<evidence type="ECO:0000313" key="3">
    <source>
        <dbReference type="Proteomes" id="UP001066276"/>
    </source>
</evidence>
<accession>A0AAV7NLQ2</accession>
<dbReference type="AlphaFoldDB" id="A0AAV7NLQ2"/>
<protein>
    <submittedName>
        <fullName evidence="2">Uncharacterized protein</fullName>
    </submittedName>
</protein>
<evidence type="ECO:0000313" key="2">
    <source>
        <dbReference type="EMBL" id="KAJ1114103.1"/>
    </source>
</evidence>
<keyword evidence="1" id="KW-0812">Transmembrane</keyword>
<reference evidence="2" key="1">
    <citation type="journal article" date="2022" name="bioRxiv">
        <title>Sequencing and chromosome-scale assembly of the giantPleurodeles waltlgenome.</title>
        <authorList>
            <person name="Brown T."/>
            <person name="Elewa A."/>
            <person name="Iarovenko S."/>
            <person name="Subramanian E."/>
            <person name="Araus A.J."/>
            <person name="Petzold A."/>
            <person name="Susuki M."/>
            <person name="Suzuki K.-i.T."/>
            <person name="Hayashi T."/>
            <person name="Toyoda A."/>
            <person name="Oliveira C."/>
            <person name="Osipova E."/>
            <person name="Leigh N.D."/>
            <person name="Simon A."/>
            <person name="Yun M.H."/>
        </authorList>
    </citation>
    <scope>NUCLEOTIDE SEQUENCE</scope>
    <source>
        <strain evidence="2">20211129_DDA</strain>
        <tissue evidence="2">Liver</tissue>
    </source>
</reference>
<keyword evidence="3" id="KW-1185">Reference proteome</keyword>
<keyword evidence="1" id="KW-0472">Membrane</keyword>
<name>A0AAV7NLQ2_PLEWA</name>
<dbReference type="Proteomes" id="UP001066276">
    <property type="component" value="Chromosome 8"/>
</dbReference>
<keyword evidence="1" id="KW-1133">Transmembrane helix</keyword>
<comment type="caution">
    <text evidence="2">The sequence shown here is derived from an EMBL/GenBank/DDBJ whole genome shotgun (WGS) entry which is preliminary data.</text>
</comment>
<proteinExistence type="predicted"/>
<evidence type="ECO:0000256" key="1">
    <source>
        <dbReference type="SAM" id="Phobius"/>
    </source>
</evidence>
<dbReference type="EMBL" id="JANPWB010000012">
    <property type="protein sequence ID" value="KAJ1114103.1"/>
    <property type="molecule type" value="Genomic_DNA"/>
</dbReference>
<sequence length="170" mass="19461">MRVLHFNARHCQGHNGLRSEQQYRVTDSSERRYPFFKVSTRADYIFYIYNLGFPLSVTFFCVTALLLVTCSRAASRHLIGPLEAARDAARILLCTRKFKLVHTMEDPQAAIKMFCACVTNASTFGAGKEDQAMWDRLWMWIFADLMGMTAPNGNEQEGTDHFYLTKKEGT</sequence>
<organism evidence="2 3">
    <name type="scientific">Pleurodeles waltl</name>
    <name type="common">Iberian ribbed newt</name>
    <dbReference type="NCBI Taxonomy" id="8319"/>
    <lineage>
        <taxon>Eukaryota</taxon>
        <taxon>Metazoa</taxon>
        <taxon>Chordata</taxon>
        <taxon>Craniata</taxon>
        <taxon>Vertebrata</taxon>
        <taxon>Euteleostomi</taxon>
        <taxon>Amphibia</taxon>
        <taxon>Batrachia</taxon>
        <taxon>Caudata</taxon>
        <taxon>Salamandroidea</taxon>
        <taxon>Salamandridae</taxon>
        <taxon>Pleurodelinae</taxon>
        <taxon>Pleurodeles</taxon>
    </lineage>
</organism>
<gene>
    <name evidence="2" type="ORF">NDU88_002342</name>
</gene>
<feature type="transmembrane region" description="Helical" evidence="1">
    <location>
        <begin position="44"/>
        <end position="68"/>
    </location>
</feature>